<sequence>MNLGVQTRMCLDHGSEPALCGNGQLFDVGVFRGLVDASGDVIDAFDPARFGQQQAEDDGRVIRDGGQRLESAGPVVVVPEQEAGVSLCPAEQRVGQVLVSAAGQRPCRTDRGMPASSAVVTISETEHQGTGQGDFHRPPGSSARSGTALTY</sequence>
<dbReference type="Proteomes" id="UP001601442">
    <property type="component" value="Unassembled WGS sequence"/>
</dbReference>
<evidence type="ECO:0000313" key="3">
    <source>
        <dbReference type="Proteomes" id="UP001601442"/>
    </source>
</evidence>
<dbReference type="EMBL" id="JBIAMT010000011">
    <property type="protein sequence ID" value="MFF0501787.1"/>
    <property type="molecule type" value="Genomic_DNA"/>
</dbReference>
<proteinExistence type="predicted"/>
<accession>A0ABW6PFC8</accession>
<organism evidence="2 3">
    <name type="scientific">Nocardia aobensis</name>
    <dbReference type="NCBI Taxonomy" id="257277"/>
    <lineage>
        <taxon>Bacteria</taxon>
        <taxon>Bacillati</taxon>
        <taxon>Actinomycetota</taxon>
        <taxon>Actinomycetes</taxon>
        <taxon>Mycobacteriales</taxon>
        <taxon>Nocardiaceae</taxon>
        <taxon>Nocardia</taxon>
    </lineage>
</organism>
<evidence type="ECO:0000256" key="1">
    <source>
        <dbReference type="SAM" id="MobiDB-lite"/>
    </source>
</evidence>
<gene>
    <name evidence="2" type="ORF">ACFYU5_35735</name>
</gene>
<feature type="region of interest" description="Disordered" evidence="1">
    <location>
        <begin position="124"/>
        <end position="151"/>
    </location>
</feature>
<name>A0ABW6PFC8_9NOCA</name>
<reference evidence="2 3" key="1">
    <citation type="submission" date="2024-10" db="EMBL/GenBank/DDBJ databases">
        <title>The Natural Products Discovery Center: Release of the First 8490 Sequenced Strains for Exploring Actinobacteria Biosynthetic Diversity.</title>
        <authorList>
            <person name="Kalkreuter E."/>
            <person name="Kautsar S.A."/>
            <person name="Yang D."/>
            <person name="Bader C.D."/>
            <person name="Teijaro C.N."/>
            <person name="Fluegel L."/>
            <person name="Davis C.M."/>
            <person name="Simpson J.R."/>
            <person name="Lauterbach L."/>
            <person name="Steele A.D."/>
            <person name="Gui C."/>
            <person name="Meng S."/>
            <person name="Li G."/>
            <person name="Viehrig K."/>
            <person name="Ye F."/>
            <person name="Su P."/>
            <person name="Kiefer A.F."/>
            <person name="Nichols A."/>
            <person name="Cepeda A.J."/>
            <person name="Yan W."/>
            <person name="Fan B."/>
            <person name="Jiang Y."/>
            <person name="Adhikari A."/>
            <person name="Zheng C.-J."/>
            <person name="Schuster L."/>
            <person name="Cowan T.M."/>
            <person name="Smanski M.J."/>
            <person name="Chevrette M.G."/>
            <person name="De Carvalho L.P.S."/>
            <person name="Shen B."/>
        </authorList>
    </citation>
    <scope>NUCLEOTIDE SEQUENCE [LARGE SCALE GENOMIC DNA]</scope>
    <source>
        <strain evidence="2 3">NPDC004119</strain>
    </source>
</reference>
<protein>
    <submittedName>
        <fullName evidence="2">Uncharacterized protein</fullName>
    </submittedName>
</protein>
<evidence type="ECO:0000313" key="2">
    <source>
        <dbReference type="EMBL" id="MFF0501787.1"/>
    </source>
</evidence>
<comment type="caution">
    <text evidence="2">The sequence shown here is derived from an EMBL/GenBank/DDBJ whole genome shotgun (WGS) entry which is preliminary data.</text>
</comment>
<dbReference type="RefSeq" id="WP_387401786.1">
    <property type="nucleotide sequence ID" value="NZ_JBIAMT010000011.1"/>
</dbReference>
<feature type="compositionally biased region" description="Polar residues" evidence="1">
    <location>
        <begin position="142"/>
        <end position="151"/>
    </location>
</feature>
<keyword evidence="3" id="KW-1185">Reference proteome</keyword>